<dbReference type="CDD" id="cd00170">
    <property type="entry name" value="SEC14"/>
    <property type="match status" value="1"/>
</dbReference>
<dbReference type="GO" id="GO:0032934">
    <property type="term" value="F:sterol binding"/>
    <property type="evidence" value="ECO:0007669"/>
    <property type="project" value="EnsemblFungi"/>
</dbReference>
<dbReference type="InterPro" id="IPR036273">
    <property type="entry name" value="CRAL/TRIO_N_dom_sf"/>
</dbReference>
<feature type="domain" description="CRAL-TRIO" evidence="5">
    <location>
        <begin position="146"/>
        <end position="304"/>
    </location>
</feature>
<evidence type="ECO:0000313" key="7">
    <source>
        <dbReference type="Proteomes" id="UP000000689"/>
    </source>
</evidence>
<dbReference type="GO" id="GO:0009410">
    <property type="term" value="P:response to xenobiotic stimulus"/>
    <property type="evidence" value="ECO:0007669"/>
    <property type="project" value="EnsemblFungi"/>
</dbReference>
<evidence type="ECO:0000313" key="6">
    <source>
        <dbReference type="EMBL" id="CCD25734.1"/>
    </source>
</evidence>
<comment type="catalytic activity">
    <reaction evidence="3">
        <text>a 1,2-diacyl-sn-glycero-3-phospho-(1D-myo-inositol)(in) = a 1,2-diacyl-sn-glycero-3-phospho-(1D-myo-inositol)(out)</text>
        <dbReference type="Rhea" id="RHEA:38691"/>
        <dbReference type="ChEBI" id="CHEBI:57880"/>
    </reaction>
    <physiologicalReaction direction="left-to-right" evidence="3">
        <dbReference type="Rhea" id="RHEA:38692"/>
    </physiologicalReaction>
</comment>
<evidence type="ECO:0000256" key="1">
    <source>
        <dbReference type="ARBA" id="ARBA00004144"/>
    </source>
</evidence>
<dbReference type="GeneID" id="11497072"/>
<evidence type="ECO:0000256" key="2">
    <source>
        <dbReference type="ARBA" id="ARBA00022848"/>
    </source>
</evidence>
<dbReference type="KEGG" id="ndi:NDAI_0F04160"/>
<dbReference type="PANTHER" id="PTHR45824">
    <property type="entry name" value="GH16843P"/>
    <property type="match status" value="1"/>
</dbReference>
<gene>
    <name evidence="6" type="primary">NDAI0F04160</name>
    <name evidence="6" type="ordered locus">NDAI_0F04160</name>
</gene>
<dbReference type="EMBL" id="HE580272">
    <property type="protein sequence ID" value="CCD25734.1"/>
    <property type="molecule type" value="Genomic_DNA"/>
</dbReference>
<dbReference type="GO" id="GO:0008654">
    <property type="term" value="P:phospholipid biosynthetic process"/>
    <property type="evidence" value="ECO:0007669"/>
    <property type="project" value="EnsemblFungi"/>
</dbReference>
<keyword evidence="2" id="KW-0256">Endoplasmic reticulum</keyword>
<dbReference type="PANTHER" id="PTHR45824:SF5">
    <property type="entry name" value="PHOSPHATIDYLINOSITOL TRANSFER PROTEIN PDR17"/>
    <property type="match status" value="1"/>
</dbReference>
<dbReference type="Proteomes" id="UP000000689">
    <property type="component" value="Chromosome 6"/>
</dbReference>
<evidence type="ECO:0000256" key="3">
    <source>
        <dbReference type="ARBA" id="ARBA00024146"/>
    </source>
</evidence>
<dbReference type="SUPFAM" id="SSF52087">
    <property type="entry name" value="CRAL/TRIO domain"/>
    <property type="match status" value="1"/>
</dbReference>
<dbReference type="OrthoDB" id="75724at2759"/>
<dbReference type="InterPro" id="IPR036865">
    <property type="entry name" value="CRAL-TRIO_dom_sf"/>
</dbReference>
<dbReference type="STRING" id="1071378.G0WD73"/>
<dbReference type="RefSeq" id="XP_003670977.1">
    <property type="nucleotide sequence ID" value="XM_003670929.1"/>
</dbReference>
<dbReference type="Pfam" id="PF03765">
    <property type="entry name" value="CRAL_TRIO_N"/>
    <property type="match status" value="1"/>
</dbReference>
<keyword evidence="7" id="KW-1185">Reference proteome</keyword>
<evidence type="ECO:0000256" key="4">
    <source>
        <dbReference type="ARBA" id="ARBA00083195"/>
    </source>
</evidence>
<sequence>MGLFSKKKADPQPARKDLIPCDKMILSPPESYGKPTPFPKITKEQNVLYRQVLKHFQDENLKLPLNTNDLNNNSTADSTTSSSIGLKPLGPWEKFWLSRECILRYLRATKWNPTHAIKNLTETLVWRREIGLTYDSNDPNQLTPDKIAVENETGKEFLLGFDNAKRPLFYMKNGRQNTEPSFRQVQQLIFMMEAAVSLTPQGVEKITVLVDFKAYKEPGIITDKAPPISIARACLNVMQNHYPERLAKCVLINIPWFAWAFLKLMYPFLDPATKEKAIFDEPFENHIEPSQLEAMYNGRLDFKYNHDVYWPDMNEKLTNKRNAEFKRFEKFGGLIGLSEFDFKGDHEELLYPVEMDLCT</sequence>
<dbReference type="GO" id="GO:1901352">
    <property type="term" value="P:negative regulation of phosphatidylglycerol biosynthetic process"/>
    <property type="evidence" value="ECO:0007669"/>
    <property type="project" value="EnsemblFungi"/>
</dbReference>
<dbReference type="Gene3D" id="3.40.525.10">
    <property type="entry name" value="CRAL-TRIO lipid binding domain"/>
    <property type="match status" value="1"/>
</dbReference>
<keyword evidence="2" id="KW-0492">Microsome</keyword>
<dbReference type="InterPro" id="IPR052578">
    <property type="entry name" value="PI_Transfer_CRAL-TRIO"/>
</dbReference>
<dbReference type="AlphaFoldDB" id="G0WD73"/>
<dbReference type="GO" id="GO:0043001">
    <property type="term" value="P:Golgi to plasma membrane protein transport"/>
    <property type="evidence" value="ECO:0007669"/>
    <property type="project" value="EnsemblFungi"/>
</dbReference>
<dbReference type="OMA" id="RPLFYMK"/>
<dbReference type="InterPro" id="IPR011074">
    <property type="entry name" value="CRAL/TRIO_N_dom"/>
</dbReference>
<dbReference type="SMART" id="SM00516">
    <property type="entry name" value="SEC14"/>
    <property type="match status" value="1"/>
</dbReference>
<dbReference type="PROSITE" id="PS50191">
    <property type="entry name" value="CRAL_TRIO"/>
    <property type="match status" value="1"/>
</dbReference>
<reference evidence="6 7" key="1">
    <citation type="journal article" date="2011" name="Proc. Natl. Acad. Sci. U.S.A.">
        <title>Evolutionary erosion of yeast sex chromosomes by mating-type switching accidents.</title>
        <authorList>
            <person name="Gordon J.L."/>
            <person name="Armisen D."/>
            <person name="Proux-Wera E."/>
            <person name="Oheigeartaigh S.S."/>
            <person name="Byrne K.P."/>
            <person name="Wolfe K.H."/>
        </authorList>
    </citation>
    <scope>NUCLEOTIDE SEQUENCE [LARGE SCALE GENOMIC DNA]</scope>
    <source>
        <strain evidence="7">ATCC 10597 / BCRC 20456 / CBS 421 / NBRC 0211 / NRRL Y-12639</strain>
    </source>
</reference>
<dbReference type="GO" id="GO:0071944">
    <property type="term" value="C:cell periphery"/>
    <property type="evidence" value="ECO:0007669"/>
    <property type="project" value="EnsemblFungi"/>
</dbReference>
<protein>
    <recommendedName>
        <fullName evidence="4">SEC14 homolog 3</fullName>
    </recommendedName>
</protein>
<dbReference type="GO" id="GO:0010008">
    <property type="term" value="C:endosome membrane"/>
    <property type="evidence" value="ECO:0007669"/>
    <property type="project" value="EnsemblFungi"/>
</dbReference>
<evidence type="ECO:0000259" key="5">
    <source>
        <dbReference type="PROSITE" id="PS50191"/>
    </source>
</evidence>
<dbReference type="GO" id="GO:0008526">
    <property type="term" value="F:phosphatidylinositol transfer activity"/>
    <property type="evidence" value="ECO:0007669"/>
    <property type="project" value="EnsemblFungi"/>
</dbReference>
<dbReference type="GO" id="GO:0016126">
    <property type="term" value="P:sterol biosynthetic process"/>
    <property type="evidence" value="ECO:0007669"/>
    <property type="project" value="EnsemblFungi"/>
</dbReference>
<organism evidence="6 7">
    <name type="scientific">Naumovozyma dairenensis (strain ATCC 10597 / BCRC 20456 / CBS 421 / NBRC 0211 / NRRL Y-12639)</name>
    <name type="common">Saccharomyces dairenensis</name>
    <dbReference type="NCBI Taxonomy" id="1071378"/>
    <lineage>
        <taxon>Eukaryota</taxon>
        <taxon>Fungi</taxon>
        <taxon>Dikarya</taxon>
        <taxon>Ascomycota</taxon>
        <taxon>Saccharomycotina</taxon>
        <taxon>Saccharomycetes</taxon>
        <taxon>Saccharomycetales</taxon>
        <taxon>Saccharomycetaceae</taxon>
        <taxon>Naumovozyma</taxon>
    </lineage>
</organism>
<dbReference type="SMART" id="SM01100">
    <property type="entry name" value="CRAL_TRIO_N"/>
    <property type="match status" value="1"/>
</dbReference>
<dbReference type="HOGENOM" id="CLU_014001_1_1_1"/>
<dbReference type="GO" id="GO:0006658">
    <property type="term" value="P:phosphatidylserine metabolic process"/>
    <property type="evidence" value="ECO:0007669"/>
    <property type="project" value="EnsemblFungi"/>
</dbReference>
<accession>G0WD73</accession>
<dbReference type="InterPro" id="IPR001251">
    <property type="entry name" value="CRAL-TRIO_dom"/>
</dbReference>
<dbReference type="SUPFAM" id="SSF46938">
    <property type="entry name" value="CRAL/TRIO N-terminal domain"/>
    <property type="match status" value="1"/>
</dbReference>
<name>G0WD73_NAUDC</name>
<dbReference type="Pfam" id="PF00650">
    <property type="entry name" value="CRAL_TRIO"/>
    <property type="match status" value="1"/>
</dbReference>
<dbReference type="eggNOG" id="KOG1470">
    <property type="taxonomic scope" value="Eukaryota"/>
</dbReference>
<dbReference type="FunFam" id="3.40.525.10:FF:000013">
    <property type="entry name" value="Phosphatidylinositol transfer protein PDR16"/>
    <property type="match status" value="1"/>
</dbReference>
<proteinExistence type="predicted"/>
<comment type="subcellular location">
    <subcellularLocation>
        <location evidence="1">Microsome</location>
    </subcellularLocation>
</comment>
<dbReference type="GO" id="GO:2001247">
    <property type="term" value="P:positive regulation of phosphatidylcholine biosynthetic process"/>
    <property type="evidence" value="ECO:0007669"/>
    <property type="project" value="EnsemblFungi"/>
</dbReference>
<dbReference type="GO" id="GO:0005829">
    <property type="term" value="C:cytosol"/>
    <property type="evidence" value="ECO:0007669"/>
    <property type="project" value="EnsemblFungi"/>
</dbReference>